<keyword evidence="6" id="KW-0732">Signal</keyword>
<protein>
    <submittedName>
        <fullName evidence="9">PA14 domain protein</fullName>
    </submittedName>
</protein>
<feature type="chain" id="PRO_5022000967" evidence="6">
    <location>
        <begin position="40"/>
        <end position="808"/>
    </location>
</feature>
<keyword evidence="3 4" id="KW-0408">Iron</keyword>
<dbReference type="InterPro" id="IPR013039">
    <property type="entry name" value="DUF1588"/>
</dbReference>
<dbReference type="KEGG" id="mri:Mal4_43890"/>
<dbReference type="InterPro" id="IPR037524">
    <property type="entry name" value="PA14/GLEYA"/>
</dbReference>
<feature type="signal peptide" evidence="6">
    <location>
        <begin position="1"/>
        <end position="39"/>
    </location>
</feature>
<dbReference type="Pfam" id="PF07624">
    <property type="entry name" value="PSD2"/>
    <property type="match status" value="1"/>
</dbReference>
<dbReference type="SUPFAM" id="SSF46626">
    <property type="entry name" value="Cytochrome c"/>
    <property type="match status" value="1"/>
</dbReference>
<dbReference type="GO" id="GO:0020037">
    <property type="term" value="F:heme binding"/>
    <property type="evidence" value="ECO:0007669"/>
    <property type="project" value="InterPro"/>
</dbReference>
<dbReference type="InterPro" id="IPR011658">
    <property type="entry name" value="PA14_dom"/>
</dbReference>
<evidence type="ECO:0000256" key="2">
    <source>
        <dbReference type="ARBA" id="ARBA00022723"/>
    </source>
</evidence>
<dbReference type="Pfam" id="PF07631">
    <property type="entry name" value="PSD4"/>
    <property type="match status" value="1"/>
</dbReference>
<reference evidence="9 10" key="1">
    <citation type="submission" date="2019-02" db="EMBL/GenBank/DDBJ databases">
        <title>Deep-cultivation of Planctomycetes and their phenomic and genomic characterization uncovers novel biology.</title>
        <authorList>
            <person name="Wiegand S."/>
            <person name="Jogler M."/>
            <person name="Boedeker C."/>
            <person name="Pinto D."/>
            <person name="Vollmers J."/>
            <person name="Rivas-Marin E."/>
            <person name="Kohn T."/>
            <person name="Peeters S.H."/>
            <person name="Heuer A."/>
            <person name="Rast P."/>
            <person name="Oberbeckmann S."/>
            <person name="Bunk B."/>
            <person name="Jeske O."/>
            <person name="Meyerdierks A."/>
            <person name="Storesund J.E."/>
            <person name="Kallscheuer N."/>
            <person name="Luecker S."/>
            <person name="Lage O.M."/>
            <person name="Pohl T."/>
            <person name="Merkel B.J."/>
            <person name="Hornburger P."/>
            <person name="Mueller R.-W."/>
            <person name="Bruemmer F."/>
            <person name="Labrenz M."/>
            <person name="Spormann A.M."/>
            <person name="Op den Camp H."/>
            <person name="Overmann J."/>
            <person name="Amann R."/>
            <person name="Jetten M.S.M."/>
            <person name="Mascher T."/>
            <person name="Medema M.H."/>
            <person name="Devos D.P."/>
            <person name="Kaster A.-K."/>
            <person name="Ovreas L."/>
            <person name="Rohde M."/>
            <person name="Galperin M.Y."/>
            <person name="Jogler C."/>
        </authorList>
    </citation>
    <scope>NUCLEOTIDE SEQUENCE [LARGE SCALE GENOMIC DNA]</scope>
    <source>
        <strain evidence="9 10">Mal4</strain>
    </source>
</reference>
<organism evidence="9 10">
    <name type="scientific">Maioricimonas rarisocia</name>
    <dbReference type="NCBI Taxonomy" id="2528026"/>
    <lineage>
        <taxon>Bacteria</taxon>
        <taxon>Pseudomonadati</taxon>
        <taxon>Planctomycetota</taxon>
        <taxon>Planctomycetia</taxon>
        <taxon>Planctomycetales</taxon>
        <taxon>Planctomycetaceae</taxon>
        <taxon>Maioricimonas</taxon>
    </lineage>
</organism>
<dbReference type="EMBL" id="CP036275">
    <property type="protein sequence ID" value="QDU40035.1"/>
    <property type="molecule type" value="Genomic_DNA"/>
</dbReference>
<dbReference type="GO" id="GO:0009055">
    <property type="term" value="F:electron transfer activity"/>
    <property type="evidence" value="ECO:0007669"/>
    <property type="project" value="InterPro"/>
</dbReference>
<evidence type="ECO:0000259" key="8">
    <source>
        <dbReference type="PROSITE" id="PS51820"/>
    </source>
</evidence>
<dbReference type="InterPro" id="IPR036909">
    <property type="entry name" value="Cyt_c-like_dom_sf"/>
</dbReference>
<dbReference type="InterPro" id="IPR011478">
    <property type="entry name" value="DUF1585"/>
</dbReference>
<dbReference type="SUPFAM" id="SSF56988">
    <property type="entry name" value="Anthrax protective antigen"/>
    <property type="match status" value="1"/>
</dbReference>
<keyword evidence="2 4" id="KW-0479">Metal-binding</keyword>
<evidence type="ECO:0000313" key="9">
    <source>
        <dbReference type="EMBL" id="QDU40035.1"/>
    </source>
</evidence>
<dbReference type="Pfam" id="PF07691">
    <property type="entry name" value="PA14"/>
    <property type="match status" value="1"/>
</dbReference>
<dbReference type="InterPro" id="IPR013043">
    <property type="entry name" value="DUF1595"/>
</dbReference>
<evidence type="ECO:0000256" key="5">
    <source>
        <dbReference type="SAM" id="MobiDB-lite"/>
    </source>
</evidence>
<dbReference type="Pfam" id="PF07627">
    <property type="entry name" value="PSCyt3"/>
    <property type="match status" value="1"/>
</dbReference>
<sequence precursor="true">MMHLIQHSACRVFTTRVRLICVLACSLTAALAPFSAARAEEKIGEKIYQQKCALCHGVNGEGNDDHYGSPLIGDRSLQELTELIVDTMPEEDPDECVGEEAEQVARYVYDAFYSEIAQARNRPAEIEFSRLTVRQYEHAVSDLLGSFTGSGNWADNEGLKAEYFRTRRFRGNERLVERVDPQIDFDFGEGVPIELPAPEEEAQEADASADKEKQDEEAKKKKDEEDKSRFNPEEFSIRWQGSVMAPETGDYEFILEVGNGARLWVNDGNTPLIDAWVKSGDHSEYRETIRLLGGRPYFIRVDFFKFKDKSASIRLKWKPPHHAEEVIPARYLATSRMPEQFVITTPFPPDDRSTGFERGSSISKQWQQATTYAAIETAGYVAAHIDQLAKTKSDAEDRGEKIRNFCRQFAERAFRRPLSDEQKALYIDRQFDDSEHLETAVRRTVMLVLKSPRFLYREAGFGQFDDYDVAAWLAFTLWDSLPDQQLREAAAKGQLRTRDQIAGQARRMVNDLRTQAKMREFLHQWLQIDRFHDIAKDPEKYPGFDERIVSDLRTSLDLFLDDILESKSADFRRTLLEESIYLNGRLAPLYGADLPDDADFQKVVLDTQDRAGILSHPYLMTGFAYDSTSSPIHRGVFLSRSVLGRFLKPPPEAVPPLAPELHAELTTRERVALQTSPKVCQTCHVMINELGFSLEHFDAIGRYREQEKDRPIDASGSYLSRSGERVEFTGTRELAEFLADHNEPQRAFAEQLFQYTVKQPVRAFGDDRLDHLHEAFRESDFNIHRLLVEIATQSAMKARELEQKVADN</sequence>
<feature type="compositionally biased region" description="Basic and acidic residues" evidence="5">
    <location>
        <begin position="208"/>
        <end position="231"/>
    </location>
</feature>
<dbReference type="SMART" id="SM00758">
    <property type="entry name" value="PA14"/>
    <property type="match status" value="1"/>
</dbReference>
<dbReference type="GO" id="GO:0046872">
    <property type="term" value="F:metal ion binding"/>
    <property type="evidence" value="ECO:0007669"/>
    <property type="project" value="UniProtKB-KW"/>
</dbReference>
<dbReference type="PROSITE" id="PS51007">
    <property type="entry name" value="CYTC"/>
    <property type="match status" value="1"/>
</dbReference>
<name>A0A517ZC59_9PLAN</name>
<keyword evidence="1 4" id="KW-0349">Heme</keyword>
<evidence type="ECO:0000256" key="1">
    <source>
        <dbReference type="ARBA" id="ARBA00022617"/>
    </source>
</evidence>
<dbReference type="AlphaFoldDB" id="A0A517ZC59"/>
<accession>A0A517ZC59</accession>
<feature type="region of interest" description="Disordered" evidence="5">
    <location>
        <begin position="188"/>
        <end position="231"/>
    </location>
</feature>
<dbReference type="InterPro" id="IPR013042">
    <property type="entry name" value="DUF1592"/>
</dbReference>
<gene>
    <name evidence="9" type="ORF">Mal4_43890</name>
</gene>
<dbReference type="PROSITE" id="PS51820">
    <property type="entry name" value="PA14"/>
    <property type="match status" value="1"/>
</dbReference>
<dbReference type="Proteomes" id="UP000320496">
    <property type="component" value="Chromosome"/>
</dbReference>
<evidence type="ECO:0000256" key="3">
    <source>
        <dbReference type="ARBA" id="ARBA00023004"/>
    </source>
</evidence>
<feature type="domain" description="PA14" evidence="8">
    <location>
        <begin position="154"/>
        <end position="331"/>
    </location>
</feature>
<feature type="domain" description="Cytochrome c" evidence="7">
    <location>
        <begin position="39"/>
        <end position="112"/>
    </location>
</feature>
<dbReference type="Gene3D" id="3.90.182.10">
    <property type="entry name" value="Toxin - Anthrax Protective Antigen,domain 1"/>
    <property type="match status" value="1"/>
</dbReference>
<keyword evidence="10" id="KW-1185">Reference proteome</keyword>
<dbReference type="RefSeq" id="WP_197443670.1">
    <property type="nucleotide sequence ID" value="NZ_CP036275.1"/>
</dbReference>
<proteinExistence type="predicted"/>
<dbReference type="Pfam" id="PF13442">
    <property type="entry name" value="Cytochrome_CBB3"/>
    <property type="match status" value="1"/>
</dbReference>
<evidence type="ECO:0000313" key="10">
    <source>
        <dbReference type="Proteomes" id="UP000320496"/>
    </source>
</evidence>
<dbReference type="InterPro" id="IPR009056">
    <property type="entry name" value="Cyt_c-like_dom"/>
</dbReference>
<evidence type="ECO:0000259" key="7">
    <source>
        <dbReference type="PROSITE" id="PS51007"/>
    </source>
</evidence>
<evidence type="ECO:0000256" key="6">
    <source>
        <dbReference type="SAM" id="SignalP"/>
    </source>
</evidence>
<dbReference type="Pfam" id="PF07637">
    <property type="entry name" value="PSD5"/>
    <property type="match status" value="1"/>
</dbReference>
<evidence type="ECO:0000256" key="4">
    <source>
        <dbReference type="PROSITE-ProRule" id="PRU00433"/>
    </source>
</evidence>
<dbReference type="Gene3D" id="1.10.760.10">
    <property type="entry name" value="Cytochrome c-like domain"/>
    <property type="match status" value="1"/>
</dbReference>